<organism evidence="2 3">
    <name type="scientific">Paeniglutamicibacter psychrophenolicus</name>
    <dbReference type="NCBI Taxonomy" id="257454"/>
    <lineage>
        <taxon>Bacteria</taxon>
        <taxon>Bacillati</taxon>
        <taxon>Actinomycetota</taxon>
        <taxon>Actinomycetes</taxon>
        <taxon>Micrococcales</taxon>
        <taxon>Micrococcaceae</taxon>
        <taxon>Paeniglutamicibacter</taxon>
    </lineage>
</organism>
<keyword evidence="1" id="KW-0812">Transmembrane</keyword>
<dbReference type="RefSeq" id="WP_209909988.1">
    <property type="nucleotide sequence ID" value="NZ_BAAAMI010000016.1"/>
</dbReference>
<dbReference type="EMBL" id="JAGIOE010000001">
    <property type="protein sequence ID" value="MBP2375813.1"/>
    <property type="molecule type" value="Genomic_DNA"/>
</dbReference>
<accession>A0ABS4WI58</accession>
<protein>
    <recommendedName>
        <fullName evidence="4">Integral membrane protein</fullName>
    </recommendedName>
</protein>
<reference evidence="2 3" key="1">
    <citation type="submission" date="2021-03" db="EMBL/GenBank/DDBJ databases">
        <title>Sequencing the genomes of 1000 actinobacteria strains.</title>
        <authorList>
            <person name="Klenk H.-P."/>
        </authorList>
    </citation>
    <scope>NUCLEOTIDE SEQUENCE [LARGE SCALE GENOMIC DNA]</scope>
    <source>
        <strain evidence="2 3">DSM 15454</strain>
    </source>
</reference>
<evidence type="ECO:0000256" key="1">
    <source>
        <dbReference type="SAM" id="Phobius"/>
    </source>
</evidence>
<evidence type="ECO:0000313" key="2">
    <source>
        <dbReference type="EMBL" id="MBP2375813.1"/>
    </source>
</evidence>
<evidence type="ECO:0008006" key="4">
    <source>
        <dbReference type="Google" id="ProtNLM"/>
    </source>
</evidence>
<keyword evidence="1" id="KW-0472">Membrane</keyword>
<keyword evidence="1" id="KW-1133">Transmembrane helix</keyword>
<gene>
    <name evidence="2" type="ORF">JOF46_003725</name>
</gene>
<feature type="transmembrane region" description="Helical" evidence="1">
    <location>
        <begin position="6"/>
        <end position="29"/>
    </location>
</feature>
<comment type="caution">
    <text evidence="2">The sequence shown here is derived from an EMBL/GenBank/DDBJ whole genome shotgun (WGS) entry which is preliminary data.</text>
</comment>
<name>A0ABS4WI58_9MICC</name>
<proteinExistence type="predicted"/>
<evidence type="ECO:0000313" key="3">
    <source>
        <dbReference type="Proteomes" id="UP000766570"/>
    </source>
</evidence>
<sequence length="132" mass="14207">MDYNDFELVAFWVLCFAAALPLVAIGIHVHLSRGARALDWYMFLGCLGSIVYGLFAGLAVGAAFPPPHVPGLSEGKGLDLRGISLVFGSWFGGILGFLATLASFATSKAVRWRRQRRAARSHLMQAPGTGQQ</sequence>
<feature type="transmembrane region" description="Helical" evidence="1">
    <location>
        <begin position="41"/>
        <end position="64"/>
    </location>
</feature>
<keyword evidence="3" id="KW-1185">Reference proteome</keyword>
<dbReference type="Proteomes" id="UP000766570">
    <property type="component" value="Unassembled WGS sequence"/>
</dbReference>
<feature type="transmembrane region" description="Helical" evidence="1">
    <location>
        <begin position="84"/>
        <end position="107"/>
    </location>
</feature>